<gene>
    <name evidence="1" type="ORF">NFRAN_2247</name>
</gene>
<dbReference type="RefSeq" id="WP_134484737.1">
    <property type="nucleotide sequence ID" value="NZ_LR216287.1"/>
</dbReference>
<dbReference type="GeneID" id="39421478"/>
<organism evidence="1 2">
    <name type="scientific">Candidatus Nitrosocosmicus franklandianus</name>
    <dbReference type="NCBI Taxonomy" id="1798806"/>
    <lineage>
        <taxon>Archaea</taxon>
        <taxon>Nitrososphaerota</taxon>
        <taxon>Nitrososphaeria</taxon>
        <taxon>Nitrososphaerales</taxon>
        <taxon>Nitrososphaeraceae</taxon>
        <taxon>Candidatus Nitrosocosmicus</taxon>
    </lineage>
</organism>
<name>A0A484IEJ8_9ARCH</name>
<dbReference type="EMBL" id="LR216287">
    <property type="protein sequence ID" value="VFJ14569.1"/>
    <property type="molecule type" value="Genomic_DNA"/>
</dbReference>
<reference evidence="1 2" key="1">
    <citation type="submission" date="2019-02" db="EMBL/GenBank/DDBJ databases">
        <authorList>
            <person name="Lehtovirta-Morley E L."/>
        </authorList>
    </citation>
    <scope>NUCLEOTIDE SEQUENCE [LARGE SCALE GENOMIC DNA]</scope>
    <source>
        <strain evidence="1">NFRAN1</strain>
    </source>
</reference>
<proteinExistence type="predicted"/>
<dbReference type="OrthoDB" id="11698at2157"/>
<evidence type="ECO:0000313" key="2">
    <source>
        <dbReference type="Proteomes" id="UP000294299"/>
    </source>
</evidence>
<dbReference type="KEGG" id="nfn:NFRAN_2247"/>
<protein>
    <submittedName>
        <fullName evidence="1">Uncharacterized protein</fullName>
    </submittedName>
</protein>
<sequence>MQNYVVVMFALLLTGGLALVAPISNVAMALPIDVFDKKYLFGPITGITEDENDSTDWVLAGIWRASLPNSTDIANNNTNGTTFNAAIEMIRTDGSARHTHSVTDFVLLNSSSESDTNSMTFNGTSTVSMDDGPAEDIPTNIKMYNDNILSIWIDPAGVDNHFGDSLNIFGIVATPEFDNSVQEYLSMSNGTQ</sequence>
<dbReference type="Proteomes" id="UP000294299">
    <property type="component" value="Chromosome NFRAN"/>
</dbReference>
<accession>A0A484IEJ8</accession>
<evidence type="ECO:0000313" key="1">
    <source>
        <dbReference type="EMBL" id="VFJ14569.1"/>
    </source>
</evidence>
<keyword evidence="2" id="KW-1185">Reference proteome</keyword>
<dbReference type="AlphaFoldDB" id="A0A484IEJ8"/>